<reference evidence="4" key="1">
    <citation type="journal article" date="2020" name="Stud. Mycol.">
        <title>101 Dothideomycetes genomes: a test case for predicting lifestyles and emergence of pathogens.</title>
        <authorList>
            <person name="Haridas S."/>
            <person name="Albert R."/>
            <person name="Binder M."/>
            <person name="Bloem J."/>
            <person name="Labutti K."/>
            <person name="Salamov A."/>
            <person name="Andreopoulos B."/>
            <person name="Baker S."/>
            <person name="Barry K."/>
            <person name="Bills G."/>
            <person name="Bluhm B."/>
            <person name="Cannon C."/>
            <person name="Castanera R."/>
            <person name="Culley D."/>
            <person name="Daum C."/>
            <person name="Ezra D."/>
            <person name="Gonzalez J."/>
            <person name="Henrissat B."/>
            <person name="Kuo A."/>
            <person name="Liang C."/>
            <person name="Lipzen A."/>
            <person name="Lutzoni F."/>
            <person name="Magnuson J."/>
            <person name="Mondo S."/>
            <person name="Nolan M."/>
            <person name="Ohm R."/>
            <person name="Pangilinan J."/>
            <person name="Park H.-J."/>
            <person name="Ramirez L."/>
            <person name="Alfaro M."/>
            <person name="Sun H."/>
            <person name="Tritt A."/>
            <person name="Yoshinaga Y."/>
            <person name="Zwiers L.-H."/>
            <person name="Turgeon B."/>
            <person name="Goodwin S."/>
            <person name="Spatafora J."/>
            <person name="Crous P."/>
            <person name="Grigoriev I."/>
        </authorList>
    </citation>
    <scope>NUCLEOTIDE SEQUENCE</scope>
    <source>
        <strain evidence="4">CBS 175.79</strain>
    </source>
</reference>
<feature type="transmembrane region" description="Helical" evidence="2">
    <location>
        <begin position="171"/>
        <end position="192"/>
    </location>
</feature>
<proteinExistence type="predicted"/>
<gene>
    <name evidence="4" type="ORF">BU24DRAFT_35727</name>
</gene>
<keyword evidence="3" id="KW-0732">Signal</keyword>
<dbReference type="RefSeq" id="XP_033390360.1">
    <property type="nucleotide sequence ID" value="XM_033523942.1"/>
</dbReference>
<keyword evidence="2" id="KW-0472">Membrane</keyword>
<dbReference type="EMBL" id="ML978066">
    <property type="protein sequence ID" value="KAF2022021.1"/>
    <property type="molecule type" value="Genomic_DNA"/>
</dbReference>
<keyword evidence="2" id="KW-0812">Transmembrane</keyword>
<accession>A0A6A5YBE0</accession>
<name>A0A6A5YBE0_9PLEO</name>
<dbReference type="AlphaFoldDB" id="A0A6A5YBE0"/>
<keyword evidence="5" id="KW-1185">Reference proteome</keyword>
<feature type="compositionally biased region" description="Low complexity" evidence="1">
    <location>
        <begin position="134"/>
        <end position="160"/>
    </location>
</feature>
<feature type="signal peptide" evidence="3">
    <location>
        <begin position="1"/>
        <end position="18"/>
    </location>
</feature>
<keyword evidence="2" id="KW-1133">Transmembrane helix</keyword>
<evidence type="ECO:0000313" key="4">
    <source>
        <dbReference type="EMBL" id="KAF2022021.1"/>
    </source>
</evidence>
<dbReference type="OrthoDB" id="3792495at2759"/>
<evidence type="ECO:0000313" key="5">
    <source>
        <dbReference type="Proteomes" id="UP000799778"/>
    </source>
</evidence>
<sequence>MHFTNFILPLTLVVAAAAEPVQGSVALPNGLQFAQQYRREAGNGLSARQSLDPETLCGKGYDDCGDGWCCSEGTKCAGTLTEYKIPVCKDPTETSGPLKGTSPALPYKDPLSAYQSLSSVLAKMTGLPTDPETRQTTTTAAGTGQTKAAAATGSSSPGAAPMNTPGSFGQVGGAIVGVWTVGALAGAGWFLMV</sequence>
<evidence type="ECO:0000256" key="1">
    <source>
        <dbReference type="SAM" id="MobiDB-lite"/>
    </source>
</evidence>
<dbReference type="GeneID" id="54281339"/>
<organism evidence="4 5">
    <name type="scientific">Aaosphaeria arxii CBS 175.79</name>
    <dbReference type="NCBI Taxonomy" id="1450172"/>
    <lineage>
        <taxon>Eukaryota</taxon>
        <taxon>Fungi</taxon>
        <taxon>Dikarya</taxon>
        <taxon>Ascomycota</taxon>
        <taxon>Pezizomycotina</taxon>
        <taxon>Dothideomycetes</taxon>
        <taxon>Pleosporomycetidae</taxon>
        <taxon>Pleosporales</taxon>
        <taxon>Pleosporales incertae sedis</taxon>
        <taxon>Aaosphaeria</taxon>
    </lineage>
</organism>
<feature type="chain" id="PRO_5025341980" description="GPI anchored protein" evidence="3">
    <location>
        <begin position="19"/>
        <end position="193"/>
    </location>
</feature>
<evidence type="ECO:0000256" key="3">
    <source>
        <dbReference type="SAM" id="SignalP"/>
    </source>
</evidence>
<dbReference type="Proteomes" id="UP000799778">
    <property type="component" value="Unassembled WGS sequence"/>
</dbReference>
<protein>
    <recommendedName>
        <fullName evidence="6">GPI anchored protein</fullName>
    </recommendedName>
</protein>
<evidence type="ECO:0000256" key="2">
    <source>
        <dbReference type="SAM" id="Phobius"/>
    </source>
</evidence>
<feature type="region of interest" description="Disordered" evidence="1">
    <location>
        <begin position="126"/>
        <end position="164"/>
    </location>
</feature>
<evidence type="ECO:0008006" key="6">
    <source>
        <dbReference type="Google" id="ProtNLM"/>
    </source>
</evidence>